<proteinExistence type="inferred from homology"/>
<evidence type="ECO:0000256" key="9">
    <source>
        <dbReference type="HAMAP-Rule" id="MF_00135"/>
    </source>
</evidence>
<accession>A0A261RD11</accession>
<dbReference type="NCBIfam" id="NF002299">
    <property type="entry name" value="PRK01222.1-6"/>
    <property type="match status" value="1"/>
</dbReference>
<dbReference type="InterPro" id="IPR044643">
    <property type="entry name" value="TrpF_fam"/>
</dbReference>
<evidence type="ECO:0000256" key="1">
    <source>
        <dbReference type="ARBA" id="ARBA00001164"/>
    </source>
</evidence>
<dbReference type="Proteomes" id="UP000216947">
    <property type="component" value="Unassembled WGS sequence"/>
</dbReference>
<keyword evidence="6 9" id="KW-0822">Tryptophan biosynthesis</keyword>
<evidence type="ECO:0000256" key="4">
    <source>
        <dbReference type="ARBA" id="ARBA00022272"/>
    </source>
</evidence>
<feature type="compositionally biased region" description="Polar residues" evidence="10">
    <location>
        <begin position="15"/>
        <end position="24"/>
    </location>
</feature>
<dbReference type="InterPro" id="IPR001240">
    <property type="entry name" value="PRAI_dom"/>
</dbReference>
<dbReference type="OrthoDB" id="9796196at2"/>
<evidence type="ECO:0000256" key="6">
    <source>
        <dbReference type="ARBA" id="ARBA00022822"/>
    </source>
</evidence>
<dbReference type="Gene3D" id="3.20.20.70">
    <property type="entry name" value="Aldolase class I"/>
    <property type="match status" value="1"/>
</dbReference>
<comment type="catalytic activity">
    <reaction evidence="1 9">
        <text>N-(5-phospho-beta-D-ribosyl)anthranilate = 1-(2-carboxyphenylamino)-1-deoxy-D-ribulose 5-phosphate</text>
        <dbReference type="Rhea" id="RHEA:21540"/>
        <dbReference type="ChEBI" id="CHEBI:18277"/>
        <dbReference type="ChEBI" id="CHEBI:58613"/>
        <dbReference type="EC" id="5.3.1.24"/>
    </reaction>
</comment>
<evidence type="ECO:0000313" key="13">
    <source>
        <dbReference type="Proteomes" id="UP000216947"/>
    </source>
</evidence>
<dbReference type="Pfam" id="PF00697">
    <property type="entry name" value="PRAI"/>
    <property type="match status" value="1"/>
</dbReference>
<evidence type="ECO:0000256" key="3">
    <source>
        <dbReference type="ARBA" id="ARBA00012572"/>
    </source>
</evidence>
<protein>
    <recommendedName>
        <fullName evidence="4 9">N-(5'-phosphoribosyl)anthranilate isomerase</fullName>
        <shortName evidence="9">PRAI</shortName>
        <ecNumber evidence="3 9">5.3.1.24</ecNumber>
    </recommendedName>
</protein>
<evidence type="ECO:0000256" key="7">
    <source>
        <dbReference type="ARBA" id="ARBA00023141"/>
    </source>
</evidence>
<reference evidence="13" key="1">
    <citation type="submission" date="2017-05" db="EMBL/GenBank/DDBJ databases">
        <title>Complete and WGS of Bordetella genogroups.</title>
        <authorList>
            <person name="Spilker T."/>
            <person name="Lipuma J."/>
        </authorList>
    </citation>
    <scope>NUCLEOTIDE SEQUENCE [LARGE SCALE GENOMIC DNA]</scope>
    <source>
        <strain evidence="13">AU18089</strain>
    </source>
</reference>
<evidence type="ECO:0000259" key="11">
    <source>
        <dbReference type="Pfam" id="PF00697"/>
    </source>
</evidence>
<name>A0A261RD11_9BORD</name>
<dbReference type="InterPro" id="IPR011060">
    <property type="entry name" value="RibuloseP-bd_barrel"/>
</dbReference>
<dbReference type="EC" id="5.3.1.24" evidence="3 9"/>
<comment type="caution">
    <text evidence="12">The sequence shown here is derived from an EMBL/GenBank/DDBJ whole genome shotgun (WGS) entry which is preliminary data.</text>
</comment>
<keyword evidence="13" id="KW-1185">Reference proteome</keyword>
<evidence type="ECO:0000256" key="10">
    <source>
        <dbReference type="SAM" id="MobiDB-lite"/>
    </source>
</evidence>
<dbReference type="CDD" id="cd00405">
    <property type="entry name" value="PRAI"/>
    <property type="match status" value="1"/>
</dbReference>
<keyword evidence="7 9" id="KW-0057">Aromatic amino acid biosynthesis</keyword>
<comment type="similarity">
    <text evidence="9">Belongs to the TrpF family.</text>
</comment>
<dbReference type="PANTHER" id="PTHR42894:SF1">
    <property type="entry name" value="N-(5'-PHOSPHORIBOSYL)ANTHRANILATE ISOMERASE"/>
    <property type="match status" value="1"/>
</dbReference>
<dbReference type="GO" id="GO:0004640">
    <property type="term" value="F:phosphoribosylanthranilate isomerase activity"/>
    <property type="evidence" value="ECO:0007669"/>
    <property type="project" value="UniProtKB-UniRule"/>
</dbReference>
<dbReference type="PANTHER" id="PTHR42894">
    <property type="entry name" value="N-(5'-PHOSPHORIBOSYL)ANTHRANILATE ISOMERASE"/>
    <property type="match status" value="1"/>
</dbReference>
<organism evidence="12 13">
    <name type="scientific">Bordetella genomosp. 7</name>
    <dbReference type="NCBI Taxonomy" id="1416805"/>
    <lineage>
        <taxon>Bacteria</taxon>
        <taxon>Pseudomonadati</taxon>
        <taxon>Pseudomonadota</taxon>
        <taxon>Betaproteobacteria</taxon>
        <taxon>Burkholderiales</taxon>
        <taxon>Alcaligenaceae</taxon>
        <taxon>Bordetella</taxon>
    </lineage>
</organism>
<feature type="domain" description="N-(5'phosphoribosyl) anthranilate isomerase (PRAI)" evidence="11">
    <location>
        <begin position="27"/>
        <end position="228"/>
    </location>
</feature>
<dbReference type="SUPFAM" id="SSF51366">
    <property type="entry name" value="Ribulose-phoshate binding barrel"/>
    <property type="match status" value="1"/>
</dbReference>
<keyword evidence="8 9" id="KW-0413">Isomerase</keyword>
<evidence type="ECO:0000256" key="5">
    <source>
        <dbReference type="ARBA" id="ARBA00022605"/>
    </source>
</evidence>
<dbReference type="EMBL" id="NEVK01000004">
    <property type="protein sequence ID" value="OZI22899.1"/>
    <property type="molecule type" value="Genomic_DNA"/>
</dbReference>
<evidence type="ECO:0000256" key="2">
    <source>
        <dbReference type="ARBA" id="ARBA00004664"/>
    </source>
</evidence>
<sequence>MAPVSTATKPPIRQPRSSKQQSMRTRVKICGLTREADIASAVQAGADAIGFVFYPPSKRYVSPARAAQLRRTVPAFVDVVALFVNASQAEIRAVLDEVGPDLLQFHGDETAADCARYGTRYLRAFRAGAPGLDAPQTLADACRAFDGAAGWLFDSYSAGYGGSGQAFDHSLLAAVRADAAARPVILSGGLNAANVEQAISVNRPWAVDVSSGVETAPGEKSPAKIRELCAAVRRADDRLRGE</sequence>
<evidence type="ECO:0000256" key="8">
    <source>
        <dbReference type="ARBA" id="ARBA00023235"/>
    </source>
</evidence>
<feature type="region of interest" description="Disordered" evidence="10">
    <location>
        <begin position="1"/>
        <end position="25"/>
    </location>
</feature>
<dbReference type="AlphaFoldDB" id="A0A261RD11"/>
<dbReference type="InterPro" id="IPR013785">
    <property type="entry name" value="Aldolase_TIM"/>
</dbReference>
<comment type="pathway">
    <text evidence="2 9">Amino-acid biosynthesis; L-tryptophan biosynthesis; L-tryptophan from chorismate: step 3/5.</text>
</comment>
<dbReference type="UniPathway" id="UPA00035">
    <property type="reaction ID" value="UER00042"/>
</dbReference>
<evidence type="ECO:0000313" key="12">
    <source>
        <dbReference type="EMBL" id="OZI22899.1"/>
    </source>
</evidence>
<gene>
    <name evidence="9" type="primary">trpF</name>
    <name evidence="12" type="ORF">CAL19_10405</name>
</gene>
<dbReference type="HAMAP" id="MF_00135">
    <property type="entry name" value="PRAI"/>
    <property type="match status" value="1"/>
</dbReference>
<keyword evidence="5 9" id="KW-0028">Amino-acid biosynthesis</keyword>
<dbReference type="GO" id="GO:0000162">
    <property type="term" value="P:L-tryptophan biosynthetic process"/>
    <property type="evidence" value="ECO:0007669"/>
    <property type="project" value="UniProtKB-UniRule"/>
</dbReference>
<dbReference type="NCBIfam" id="NF002298">
    <property type="entry name" value="PRK01222.1-4"/>
    <property type="match status" value="1"/>
</dbReference>